<protein>
    <submittedName>
        <fullName evidence="2">Uncharacterized protein</fullName>
    </submittedName>
</protein>
<dbReference type="EnsemblMetazoa" id="AFAF014417-RA">
    <property type="protein sequence ID" value="AFAF014417-PA"/>
    <property type="gene ID" value="AFAF014417"/>
</dbReference>
<accession>A0A182QPR5</accession>
<dbReference type="AlphaFoldDB" id="A0A182QPR5"/>
<dbReference type="EMBL" id="AXCN02001305">
    <property type="status" value="NOT_ANNOTATED_CDS"/>
    <property type="molecule type" value="Genomic_DNA"/>
</dbReference>
<keyword evidence="1" id="KW-0812">Transmembrane</keyword>
<reference evidence="2" key="2">
    <citation type="submission" date="2020-05" db="UniProtKB">
        <authorList>
            <consortium name="EnsemblMetazoa"/>
        </authorList>
    </citation>
    <scope>IDENTIFICATION</scope>
    <source>
        <strain evidence="2">FAR1</strain>
    </source>
</reference>
<feature type="transmembrane region" description="Helical" evidence="1">
    <location>
        <begin position="12"/>
        <end position="33"/>
    </location>
</feature>
<organism evidence="2 3">
    <name type="scientific">Anopheles farauti</name>
    <dbReference type="NCBI Taxonomy" id="69004"/>
    <lineage>
        <taxon>Eukaryota</taxon>
        <taxon>Metazoa</taxon>
        <taxon>Ecdysozoa</taxon>
        <taxon>Arthropoda</taxon>
        <taxon>Hexapoda</taxon>
        <taxon>Insecta</taxon>
        <taxon>Pterygota</taxon>
        <taxon>Neoptera</taxon>
        <taxon>Endopterygota</taxon>
        <taxon>Diptera</taxon>
        <taxon>Nematocera</taxon>
        <taxon>Culicoidea</taxon>
        <taxon>Culicidae</taxon>
        <taxon>Anophelinae</taxon>
        <taxon>Anopheles</taxon>
    </lineage>
</organism>
<keyword evidence="3" id="KW-1185">Reference proteome</keyword>
<proteinExistence type="predicted"/>
<dbReference type="VEuPathDB" id="VectorBase:AFAF014417"/>
<reference evidence="3" key="1">
    <citation type="submission" date="2014-01" db="EMBL/GenBank/DDBJ databases">
        <title>The Genome Sequence of Anopheles farauti FAR1 (V2).</title>
        <authorList>
            <consortium name="The Broad Institute Genomics Platform"/>
            <person name="Neafsey D.E."/>
            <person name="Besansky N."/>
            <person name="Howell P."/>
            <person name="Walton C."/>
            <person name="Young S.K."/>
            <person name="Zeng Q."/>
            <person name="Gargeya S."/>
            <person name="Fitzgerald M."/>
            <person name="Haas B."/>
            <person name="Abouelleil A."/>
            <person name="Allen A.W."/>
            <person name="Alvarado L."/>
            <person name="Arachchi H.M."/>
            <person name="Berlin A.M."/>
            <person name="Chapman S.B."/>
            <person name="Gainer-Dewar J."/>
            <person name="Goldberg J."/>
            <person name="Griggs A."/>
            <person name="Gujja S."/>
            <person name="Hansen M."/>
            <person name="Howarth C."/>
            <person name="Imamovic A."/>
            <person name="Ireland A."/>
            <person name="Larimer J."/>
            <person name="McCowan C."/>
            <person name="Murphy C."/>
            <person name="Pearson M."/>
            <person name="Poon T.W."/>
            <person name="Priest M."/>
            <person name="Roberts A."/>
            <person name="Saif S."/>
            <person name="Shea T."/>
            <person name="Sisk P."/>
            <person name="Sykes S."/>
            <person name="Wortman J."/>
            <person name="Nusbaum C."/>
            <person name="Birren B."/>
        </authorList>
    </citation>
    <scope>NUCLEOTIDE SEQUENCE [LARGE SCALE GENOMIC DNA]</scope>
    <source>
        <strain evidence="3">FAR1</strain>
    </source>
</reference>
<evidence type="ECO:0000313" key="3">
    <source>
        <dbReference type="Proteomes" id="UP000075886"/>
    </source>
</evidence>
<evidence type="ECO:0000256" key="1">
    <source>
        <dbReference type="SAM" id="Phobius"/>
    </source>
</evidence>
<sequence length="240" mass="27793">MKYEIKVLRFGAWSALLIRVLDDLNIVIIIIIIRERHRHFEFARFGGGFLYWFAGCLAHHDHLARIRDVTVLQARVGVRWGAHEHLVHQQPEREHVRLRRHLVMLLAAVRQHLRGQPEGRADVVGVRIGGPINLAVRRHLDADAKVAQLHHLVVVLDQHVVRLDVAMDQQCFGVKVDQGAQHIHHHLRRVRYLQRAELLIEALLEDVAQRQGAVLHRQPIVFVFIIPIGIPFFILILMMK</sequence>
<name>A0A182QPR5_9DIPT</name>
<keyword evidence="1" id="KW-1133">Transmembrane helix</keyword>
<keyword evidence="1" id="KW-0472">Membrane</keyword>
<feature type="transmembrane region" description="Helical" evidence="1">
    <location>
        <begin position="220"/>
        <end position="239"/>
    </location>
</feature>
<dbReference type="Proteomes" id="UP000075886">
    <property type="component" value="Unassembled WGS sequence"/>
</dbReference>
<evidence type="ECO:0000313" key="2">
    <source>
        <dbReference type="EnsemblMetazoa" id="AFAF014417-PA"/>
    </source>
</evidence>